<evidence type="ECO:0000313" key="2">
    <source>
        <dbReference type="EMBL" id="DAF92240.1"/>
    </source>
</evidence>
<proteinExistence type="predicted"/>
<evidence type="ECO:0000256" key="1">
    <source>
        <dbReference type="SAM" id="MobiDB-lite"/>
    </source>
</evidence>
<accession>A0A8S5UCP2</accession>
<sequence length="216" mass="24188">MFRSSSRKDHIRANIANPINVELVQQIQDLTDDNDEDRATTPPFEVNTDKSKERKILKGPSSSPSGGSYSPSFNDKSEPSGEDIFIPDDESSDDSVDSIDSEQLDDQSKSDDTIDDKSSDDEVESSEAITAVVEDELDINQLKSILNDRSSLTYGVSRVSERKNEVWVYYNDDINLNPMLSDIIYAVESSKFKNLEFNRIARSDNAVVFEKVDNDG</sequence>
<organism evidence="2">
    <name type="scientific">Siphoviridae sp. ctgN495</name>
    <dbReference type="NCBI Taxonomy" id="2825608"/>
    <lineage>
        <taxon>Viruses</taxon>
        <taxon>Duplodnaviria</taxon>
        <taxon>Heunggongvirae</taxon>
        <taxon>Uroviricota</taxon>
        <taxon>Caudoviricetes</taxon>
    </lineage>
</organism>
<feature type="compositionally biased region" description="Acidic residues" evidence="1">
    <location>
        <begin position="85"/>
        <end position="105"/>
    </location>
</feature>
<feature type="compositionally biased region" description="Basic and acidic residues" evidence="1">
    <location>
        <begin position="106"/>
        <end position="117"/>
    </location>
</feature>
<name>A0A8S5UCP2_9CAUD</name>
<feature type="compositionally biased region" description="Basic and acidic residues" evidence="1">
    <location>
        <begin position="47"/>
        <end position="56"/>
    </location>
</feature>
<protein>
    <submittedName>
        <fullName evidence="2">Uncharacterized protein</fullName>
    </submittedName>
</protein>
<reference evidence="2" key="1">
    <citation type="journal article" date="2021" name="Proc. Natl. Acad. Sci. U.S.A.">
        <title>A Catalog of Tens of Thousands of Viruses from Human Metagenomes Reveals Hidden Associations with Chronic Diseases.</title>
        <authorList>
            <person name="Tisza M.J."/>
            <person name="Buck C.B."/>
        </authorList>
    </citation>
    <scope>NUCLEOTIDE SEQUENCE</scope>
    <source>
        <strain evidence="2">CtgN495</strain>
    </source>
</reference>
<dbReference type="EMBL" id="BK016063">
    <property type="protein sequence ID" value="DAF92240.1"/>
    <property type="molecule type" value="Genomic_DNA"/>
</dbReference>
<feature type="compositionally biased region" description="Low complexity" evidence="1">
    <location>
        <begin position="59"/>
        <end position="72"/>
    </location>
</feature>
<feature type="region of interest" description="Disordered" evidence="1">
    <location>
        <begin position="28"/>
        <end position="127"/>
    </location>
</feature>